<dbReference type="InterPro" id="IPR023833">
    <property type="entry name" value="Signal_pept_SipW-depend-type"/>
</dbReference>
<dbReference type="InterPro" id="IPR012334">
    <property type="entry name" value="Pectin_lyas_fold"/>
</dbReference>
<gene>
    <name evidence="3" type="ORF">C471_04895</name>
</gene>
<dbReference type="NCBIfam" id="TIGR04088">
    <property type="entry name" value="cognate_SipW"/>
    <property type="match status" value="1"/>
</dbReference>
<keyword evidence="2" id="KW-0812">Transmembrane</keyword>
<dbReference type="Gene3D" id="2.160.20.10">
    <property type="entry name" value="Single-stranded right-handed beta-helix, Pectin lyase-like"/>
    <property type="match status" value="1"/>
</dbReference>
<dbReference type="RefSeq" id="WP_004046937.1">
    <property type="nucleotide sequence ID" value="NZ_AOJE01000012.1"/>
</dbReference>
<accession>M0E5L3</accession>
<dbReference type="InterPro" id="IPR006311">
    <property type="entry name" value="TAT_signal"/>
</dbReference>
<dbReference type="PROSITE" id="PS51318">
    <property type="entry name" value="TAT"/>
    <property type="match status" value="1"/>
</dbReference>
<dbReference type="InterPro" id="IPR006626">
    <property type="entry name" value="PbH1"/>
</dbReference>
<feature type="compositionally biased region" description="Acidic residues" evidence="1">
    <location>
        <begin position="511"/>
        <end position="532"/>
    </location>
</feature>
<feature type="region of interest" description="Disordered" evidence="1">
    <location>
        <begin position="510"/>
        <end position="546"/>
    </location>
</feature>
<comment type="caution">
    <text evidence="3">The sequence shown here is derived from an EMBL/GenBank/DDBJ whole genome shotgun (WGS) entry which is preliminary data.</text>
</comment>
<feature type="transmembrane region" description="Helical" evidence="2">
    <location>
        <begin position="12"/>
        <end position="35"/>
    </location>
</feature>
<evidence type="ECO:0000313" key="3">
    <source>
        <dbReference type="EMBL" id="ELZ42348.1"/>
    </source>
</evidence>
<organism evidence="3 4">
    <name type="scientific">Halorubrum saccharovorum DSM 1137</name>
    <dbReference type="NCBI Taxonomy" id="1227484"/>
    <lineage>
        <taxon>Archaea</taxon>
        <taxon>Methanobacteriati</taxon>
        <taxon>Methanobacteriota</taxon>
        <taxon>Stenosarchaea group</taxon>
        <taxon>Halobacteria</taxon>
        <taxon>Halobacteriales</taxon>
        <taxon>Haloferacaceae</taxon>
        <taxon>Halorubrum</taxon>
    </lineage>
</organism>
<protein>
    <recommendedName>
        <fullName evidence="5">Right handed beta helix domain-containing protein</fullName>
    </recommendedName>
</protein>
<keyword evidence="2" id="KW-0472">Membrane</keyword>
<evidence type="ECO:0008006" key="5">
    <source>
        <dbReference type="Google" id="ProtNLM"/>
    </source>
</evidence>
<feature type="region of interest" description="Disordered" evidence="1">
    <location>
        <begin position="122"/>
        <end position="151"/>
    </location>
</feature>
<keyword evidence="2" id="KW-1133">Transmembrane helix</keyword>
<evidence type="ECO:0000256" key="2">
    <source>
        <dbReference type="SAM" id="Phobius"/>
    </source>
</evidence>
<dbReference type="PATRIC" id="fig|1227484.4.peg.1005"/>
<feature type="compositionally biased region" description="Gly residues" evidence="1">
    <location>
        <begin position="134"/>
        <end position="144"/>
    </location>
</feature>
<dbReference type="OrthoDB" id="137379at2157"/>
<dbReference type="SMART" id="SM00710">
    <property type="entry name" value="PbH1"/>
    <property type="match status" value="5"/>
</dbReference>
<dbReference type="SUPFAM" id="SSF51126">
    <property type="entry name" value="Pectin lyase-like"/>
    <property type="match status" value="1"/>
</dbReference>
<evidence type="ECO:0000313" key="4">
    <source>
        <dbReference type="Proteomes" id="UP000011514"/>
    </source>
</evidence>
<dbReference type="EMBL" id="AOJE01000012">
    <property type="protein sequence ID" value="ELZ42348.1"/>
    <property type="molecule type" value="Genomic_DNA"/>
</dbReference>
<dbReference type="InterPro" id="IPR011050">
    <property type="entry name" value="Pectin_lyase_fold/virulence"/>
</dbReference>
<dbReference type="Proteomes" id="UP000011514">
    <property type="component" value="Unassembled WGS sequence"/>
</dbReference>
<evidence type="ECO:0000256" key="1">
    <source>
        <dbReference type="SAM" id="MobiDB-lite"/>
    </source>
</evidence>
<dbReference type="STRING" id="1227484.C471_04895"/>
<sequence>MSDDKFELSRRKILGATAAVGVAGAGAGVGTSALFSDEESFEDNQIQAGELNLLIDYDTSYDFNDPEGDGSGTIDGNPADYSYVLTNVKPGDSGTLVFCPKIIDNPGHLFVASADGVTNYENAQTEPEGDVDASGGGSLTGGNDGEPNGDLGQEILADVKYVENVTDATTYDEIGTVTTDQTLNGLAADLEAGFRVDGVPNDSDTVYPSSPDDSTQNGPCIAIEWELPVTVGNKIQSDAVEFSFSFAAVQSRNNSNPANPVTTVSVGPSGGGYDYNDLSTALSNESDEVIGLAGGETFTLSGGADVDSSLVPLGFQSMPTVEVDGGQLKLTSTDLTIAGLDIDLLNGGVVYNPNPADGLAFINNDVSISETSNHGIRIEGQGALNAVVANNQFEQKGTPFDTNGEFPQGVHLSDGQNVVISDNVFTTNGSVVEGQAVFVSQGPGDVGPTSNIVVSDNSMNGWENGVTIIESQADEIFDISIAGNDVDNSSNSISPSSPSINPADVWILDQTDSDGFDNINGEDTESDQESALESDNNLTEGADVVV</sequence>
<proteinExistence type="predicted"/>
<dbReference type="eggNOG" id="arCOG05861">
    <property type="taxonomic scope" value="Archaea"/>
</dbReference>
<dbReference type="AlphaFoldDB" id="M0E5L3"/>
<name>M0E5L3_9EURY</name>
<reference evidence="3 4" key="1">
    <citation type="journal article" date="2014" name="PLoS Genet.">
        <title>Phylogenetically driven sequencing of extremely halophilic archaea reveals strategies for static and dynamic osmo-response.</title>
        <authorList>
            <person name="Becker E.A."/>
            <person name="Seitzer P.M."/>
            <person name="Tritt A."/>
            <person name="Larsen D."/>
            <person name="Krusor M."/>
            <person name="Yao A.I."/>
            <person name="Wu D."/>
            <person name="Madern D."/>
            <person name="Eisen J.A."/>
            <person name="Darling A.E."/>
            <person name="Facciotti M.T."/>
        </authorList>
    </citation>
    <scope>NUCLEOTIDE SEQUENCE [LARGE SCALE GENOMIC DNA]</scope>
    <source>
        <strain evidence="3 4">DSM 1137</strain>
    </source>
</reference>
<keyword evidence="4" id="KW-1185">Reference proteome</keyword>